<protein>
    <submittedName>
        <fullName evidence="2">Uncharacterized protein</fullName>
    </submittedName>
</protein>
<dbReference type="GeneID" id="66855820"/>
<proteinExistence type="predicted"/>
<sequence>MNLDLVRDWAVAAIAVRVFSADIRMLLRRLAAAQVLAGVSELTRTGTGTRTGAGTRERLRTGTRTHTRAAAPAHQARDYDTPYGGSPYNAPYSGPSYGPQRDHDLQEGER</sequence>
<name>A0ABY3Z6C9_STRRM</name>
<feature type="region of interest" description="Disordered" evidence="1">
    <location>
        <begin position="44"/>
        <end position="110"/>
    </location>
</feature>
<gene>
    <name evidence="2" type="ORF">SRIMR7_23220</name>
</gene>
<keyword evidence="3" id="KW-1185">Reference proteome</keyword>
<organism evidence="2 3">
    <name type="scientific">Streptomyces rimosus subsp. rimosus</name>
    <dbReference type="NCBI Taxonomy" id="132474"/>
    <lineage>
        <taxon>Bacteria</taxon>
        <taxon>Bacillati</taxon>
        <taxon>Actinomycetota</taxon>
        <taxon>Actinomycetes</taxon>
        <taxon>Kitasatosporales</taxon>
        <taxon>Streptomycetaceae</taxon>
        <taxon>Streptomyces</taxon>
    </lineage>
</organism>
<dbReference type="Proteomes" id="UP000829494">
    <property type="component" value="Chromosome"/>
</dbReference>
<dbReference type="EMBL" id="CP094298">
    <property type="protein sequence ID" value="UNZ05070.1"/>
    <property type="molecule type" value="Genomic_DNA"/>
</dbReference>
<accession>A0ABY3Z6C9</accession>
<reference evidence="2 3" key="1">
    <citation type="submission" date="2022-03" db="EMBL/GenBank/DDBJ databases">
        <title>Complete genome of Streptomyces rimosus ssp. rimosus R7 (=ATCC 10970).</title>
        <authorList>
            <person name="Beganovic S."/>
            <person name="Ruckert C."/>
            <person name="Busche T."/>
            <person name="Kalinowski J."/>
            <person name="Wittmann C."/>
        </authorList>
    </citation>
    <scope>NUCLEOTIDE SEQUENCE [LARGE SCALE GENOMIC DNA]</scope>
    <source>
        <strain evidence="2 3">R7</strain>
    </source>
</reference>
<evidence type="ECO:0000313" key="2">
    <source>
        <dbReference type="EMBL" id="UNZ05070.1"/>
    </source>
</evidence>
<evidence type="ECO:0000256" key="1">
    <source>
        <dbReference type="SAM" id="MobiDB-lite"/>
    </source>
</evidence>
<evidence type="ECO:0000313" key="3">
    <source>
        <dbReference type="Proteomes" id="UP000829494"/>
    </source>
</evidence>
<feature type="compositionally biased region" description="Low complexity" evidence="1">
    <location>
        <begin position="44"/>
        <end position="54"/>
    </location>
</feature>
<dbReference type="RefSeq" id="WP_003979890.1">
    <property type="nucleotide sequence ID" value="NZ_CP043497.1"/>
</dbReference>
<feature type="compositionally biased region" description="Basic and acidic residues" evidence="1">
    <location>
        <begin position="100"/>
        <end position="110"/>
    </location>
</feature>